<feature type="compositionally biased region" description="Basic and acidic residues" evidence="1">
    <location>
        <begin position="144"/>
        <end position="157"/>
    </location>
</feature>
<dbReference type="GO" id="GO:0016579">
    <property type="term" value="P:protein deubiquitination"/>
    <property type="evidence" value="ECO:0007669"/>
    <property type="project" value="InterPro"/>
</dbReference>
<feature type="compositionally biased region" description="Low complexity" evidence="1">
    <location>
        <begin position="211"/>
        <end position="237"/>
    </location>
</feature>
<name>A0AAD5GES1_AMBAR</name>
<reference evidence="3" key="1">
    <citation type="submission" date="2022-06" db="EMBL/GenBank/DDBJ databases">
        <title>Uncovering the hologenomic basis of an extraordinary plant invasion.</title>
        <authorList>
            <person name="Bieker V.C."/>
            <person name="Martin M.D."/>
            <person name="Gilbert T."/>
            <person name="Hodgins K."/>
            <person name="Battlay P."/>
            <person name="Petersen B."/>
            <person name="Wilson J."/>
        </authorList>
    </citation>
    <scope>NUCLEOTIDE SEQUENCE</scope>
    <source>
        <strain evidence="3">AA19_3_7</strain>
        <tissue evidence="3">Leaf</tissue>
    </source>
</reference>
<dbReference type="PANTHER" id="PTHR24006">
    <property type="entry name" value="UBIQUITIN CARBOXYL-TERMINAL HYDROLASE"/>
    <property type="match status" value="1"/>
</dbReference>
<feature type="compositionally biased region" description="Polar residues" evidence="1">
    <location>
        <begin position="129"/>
        <end position="142"/>
    </location>
</feature>
<accession>A0AAD5GES1</accession>
<dbReference type="InterPro" id="IPR001394">
    <property type="entry name" value="Peptidase_C19_UCH"/>
</dbReference>
<feature type="compositionally biased region" description="Polar residues" evidence="1">
    <location>
        <begin position="271"/>
        <end position="281"/>
    </location>
</feature>
<dbReference type="EMBL" id="JAMZMK010008584">
    <property type="protein sequence ID" value="KAI7739662.1"/>
    <property type="molecule type" value="Genomic_DNA"/>
</dbReference>
<dbReference type="PROSITE" id="PS50235">
    <property type="entry name" value="USP_3"/>
    <property type="match status" value="1"/>
</dbReference>
<feature type="compositionally biased region" description="Basic residues" evidence="1">
    <location>
        <begin position="283"/>
        <end position="294"/>
    </location>
</feature>
<dbReference type="GO" id="GO:0005829">
    <property type="term" value="C:cytosol"/>
    <property type="evidence" value="ECO:0007669"/>
    <property type="project" value="TreeGrafter"/>
</dbReference>
<dbReference type="Proteomes" id="UP001206925">
    <property type="component" value="Unassembled WGS sequence"/>
</dbReference>
<dbReference type="AlphaFoldDB" id="A0AAD5GES1"/>
<feature type="non-terminal residue" evidence="3">
    <location>
        <position position="294"/>
    </location>
</feature>
<dbReference type="InterPro" id="IPR028889">
    <property type="entry name" value="USP"/>
</dbReference>
<dbReference type="SUPFAM" id="SSF54001">
    <property type="entry name" value="Cysteine proteinases"/>
    <property type="match status" value="1"/>
</dbReference>
<protein>
    <recommendedName>
        <fullName evidence="2">USP domain-containing protein</fullName>
    </recommendedName>
</protein>
<proteinExistence type="predicted"/>
<organism evidence="3 4">
    <name type="scientific">Ambrosia artemisiifolia</name>
    <name type="common">Common ragweed</name>
    <dbReference type="NCBI Taxonomy" id="4212"/>
    <lineage>
        <taxon>Eukaryota</taxon>
        <taxon>Viridiplantae</taxon>
        <taxon>Streptophyta</taxon>
        <taxon>Embryophyta</taxon>
        <taxon>Tracheophyta</taxon>
        <taxon>Spermatophyta</taxon>
        <taxon>Magnoliopsida</taxon>
        <taxon>eudicotyledons</taxon>
        <taxon>Gunneridae</taxon>
        <taxon>Pentapetalae</taxon>
        <taxon>asterids</taxon>
        <taxon>campanulids</taxon>
        <taxon>Asterales</taxon>
        <taxon>Asteraceae</taxon>
        <taxon>Asteroideae</taxon>
        <taxon>Heliantheae alliance</taxon>
        <taxon>Heliantheae</taxon>
        <taxon>Ambrosia</taxon>
    </lineage>
</organism>
<comment type="caution">
    <text evidence="3">The sequence shown here is derived from an EMBL/GenBank/DDBJ whole genome shotgun (WGS) entry which is preliminary data.</text>
</comment>
<evidence type="ECO:0000313" key="3">
    <source>
        <dbReference type="EMBL" id="KAI7739662.1"/>
    </source>
</evidence>
<keyword evidence="4" id="KW-1185">Reference proteome</keyword>
<sequence length="294" mass="33116">NVLTIALKRFQSGKYGKLNKSIRFPEILNMAPYVSGTSDKSPVYRLYGVVVHLDVMNAAFSGHYVCYVKNVENRWFKIDDNKVKEVDVQSVLTKGAYMLLYARCSPRAPRLIRSLLARHHHDPKKHKMSTSFVSRSHSTQPWDVNRDHLAVRHRSLEEESSSSSSSDGSGMFSESCSCSTESSHRDSSSIDDHISWDWEHENNSISSSSLWRSLHSNSSDSDTSSSSSSSFPSPLYSRHPPVYHNDDECRKVSGSDSSFREVNVDRLGGRPTSNPLETTSKPALRRSTARVRLE</sequence>
<dbReference type="GO" id="GO:0005634">
    <property type="term" value="C:nucleus"/>
    <property type="evidence" value="ECO:0007669"/>
    <property type="project" value="TreeGrafter"/>
</dbReference>
<feature type="compositionally biased region" description="Basic and acidic residues" evidence="1">
    <location>
        <begin position="244"/>
        <end position="268"/>
    </location>
</feature>
<dbReference type="Gene3D" id="3.90.70.10">
    <property type="entry name" value="Cysteine proteinases"/>
    <property type="match status" value="1"/>
</dbReference>
<evidence type="ECO:0000313" key="4">
    <source>
        <dbReference type="Proteomes" id="UP001206925"/>
    </source>
</evidence>
<dbReference type="PANTHER" id="PTHR24006:SF874">
    <property type="entry name" value="UBIQUITIN CARBOXYL-TERMINAL HYDROLASE 16"/>
    <property type="match status" value="1"/>
</dbReference>
<dbReference type="GO" id="GO:0004843">
    <property type="term" value="F:cysteine-type deubiquitinase activity"/>
    <property type="evidence" value="ECO:0007669"/>
    <property type="project" value="InterPro"/>
</dbReference>
<feature type="region of interest" description="Disordered" evidence="1">
    <location>
        <begin position="122"/>
        <end position="187"/>
    </location>
</feature>
<feature type="region of interest" description="Disordered" evidence="1">
    <location>
        <begin position="211"/>
        <end position="294"/>
    </location>
</feature>
<feature type="domain" description="USP" evidence="2">
    <location>
        <begin position="1"/>
        <end position="104"/>
    </location>
</feature>
<dbReference type="Pfam" id="PF00443">
    <property type="entry name" value="UCH"/>
    <property type="match status" value="1"/>
</dbReference>
<dbReference type="InterPro" id="IPR038765">
    <property type="entry name" value="Papain-like_cys_pep_sf"/>
</dbReference>
<evidence type="ECO:0000259" key="2">
    <source>
        <dbReference type="PROSITE" id="PS50235"/>
    </source>
</evidence>
<gene>
    <name evidence="3" type="ORF">M8C21_016656</name>
</gene>
<evidence type="ECO:0000256" key="1">
    <source>
        <dbReference type="SAM" id="MobiDB-lite"/>
    </source>
</evidence>
<dbReference type="InterPro" id="IPR050164">
    <property type="entry name" value="Peptidase_C19"/>
</dbReference>
<feature type="compositionally biased region" description="Low complexity" evidence="1">
    <location>
        <begin position="161"/>
        <end position="181"/>
    </location>
</feature>